<dbReference type="Pfam" id="PF00326">
    <property type="entry name" value="Peptidase_S9"/>
    <property type="match status" value="1"/>
</dbReference>
<reference evidence="3" key="1">
    <citation type="submission" date="2019-08" db="EMBL/GenBank/DDBJ databases">
        <authorList>
            <person name="Kucharzyk K."/>
            <person name="Murdoch R.W."/>
            <person name="Higgins S."/>
            <person name="Loffler F."/>
        </authorList>
    </citation>
    <scope>NUCLEOTIDE SEQUENCE</scope>
</reference>
<name>A0A644WD77_9ZZZZ</name>
<dbReference type="PANTHER" id="PTHR43358:SF4">
    <property type="entry name" value="ALPHA_BETA HYDROLASE FOLD-1 DOMAIN-CONTAINING PROTEIN"/>
    <property type="match status" value="1"/>
</dbReference>
<dbReference type="Gene3D" id="3.40.50.1820">
    <property type="entry name" value="alpha/beta hydrolase"/>
    <property type="match status" value="1"/>
</dbReference>
<dbReference type="GO" id="GO:0070205">
    <property type="term" value="F:2-succinyl-6-hydroxy-2,4-cyclohexadiene-1-carboxylate synthase activity"/>
    <property type="evidence" value="ECO:0007669"/>
    <property type="project" value="UniProtKB-EC"/>
</dbReference>
<sequence length="315" mass="34957">MNKKTALISTGAIGALSIGALGLIGNYFYNLALNPNTSKDSIFGTPEEAKSTSGEVLNKNVDWLLNKSNFSNEYIKSFDNLKLHAYKILNEIPTNKWIITVHGYTSKGLDMSGYAKNFYETGYNVLIPNLRGHGKSECSYIGMGWYDRLDITKWINLILNIDENAQIILHGVSMGASTVLMTSGEDLPYNIKAIIADCGYTSVWAQFSHQLNVLYSLHSFPIMNASSAVTKLKAGYTLKEASALKQVAKSKTPILFIHGDKDDFVPYSMMEELYDATTSPKEKLTIEGAGHAKASKVNPELYWSTIENFIDKYLN</sequence>
<keyword evidence="1" id="KW-0812">Transmembrane</keyword>
<organism evidence="3">
    <name type="scientific">bioreactor metagenome</name>
    <dbReference type="NCBI Taxonomy" id="1076179"/>
    <lineage>
        <taxon>unclassified sequences</taxon>
        <taxon>metagenomes</taxon>
        <taxon>ecological metagenomes</taxon>
    </lineage>
</organism>
<dbReference type="GO" id="GO:0006508">
    <property type="term" value="P:proteolysis"/>
    <property type="evidence" value="ECO:0007669"/>
    <property type="project" value="InterPro"/>
</dbReference>
<accession>A0A644WD77</accession>
<dbReference type="AlphaFoldDB" id="A0A644WD77"/>
<keyword evidence="1" id="KW-0472">Membrane</keyword>
<feature type="transmembrane region" description="Helical" evidence="1">
    <location>
        <begin position="7"/>
        <end position="29"/>
    </location>
</feature>
<evidence type="ECO:0000313" key="3">
    <source>
        <dbReference type="EMBL" id="MPM00523.1"/>
    </source>
</evidence>
<dbReference type="EMBL" id="VSSQ01000735">
    <property type="protein sequence ID" value="MPM00523.1"/>
    <property type="molecule type" value="Genomic_DNA"/>
</dbReference>
<evidence type="ECO:0000256" key="1">
    <source>
        <dbReference type="SAM" id="Phobius"/>
    </source>
</evidence>
<dbReference type="InterPro" id="IPR052920">
    <property type="entry name" value="DNA-binding_regulatory"/>
</dbReference>
<evidence type="ECO:0000259" key="2">
    <source>
        <dbReference type="Pfam" id="PF00326"/>
    </source>
</evidence>
<dbReference type="SUPFAM" id="SSF53474">
    <property type="entry name" value="alpha/beta-Hydrolases"/>
    <property type="match status" value="1"/>
</dbReference>
<dbReference type="InterPro" id="IPR029058">
    <property type="entry name" value="AB_hydrolase_fold"/>
</dbReference>
<keyword evidence="3" id="KW-0456">Lyase</keyword>
<proteinExistence type="predicted"/>
<comment type="caution">
    <text evidence="3">The sequence shown here is derived from an EMBL/GenBank/DDBJ whole genome shotgun (WGS) entry which is preliminary data.</text>
</comment>
<feature type="domain" description="Peptidase S9 prolyl oligopeptidase catalytic" evidence="2">
    <location>
        <begin position="119"/>
        <end position="314"/>
    </location>
</feature>
<protein>
    <submittedName>
        <fullName evidence="3">2-succinyl-6-hydroxy-2, 4-cyclohexadiene-1-carboxylate synthase</fullName>
        <ecNumber evidence="3">4.2.99.20</ecNumber>
    </submittedName>
</protein>
<dbReference type="GO" id="GO:0008236">
    <property type="term" value="F:serine-type peptidase activity"/>
    <property type="evidence" value="ECO:0007669"/>
    <property type="project" value="InterPro"/>
</dbReference>
<dbReference type="PANTHER" id="PTHR43358">
    <property type="entry name" value="ALPHA/BETA-HYDROLASE"/>
    <property type="match status" value="1"/>
</dbReference>
<dbReference type="InterPro" id="IPR001375">
    <property type="entry name" value="Peptidase_S9_cat"/>
</dbReference>
<dbReference type="EC" id="4.2.99.20" evidence="3"/>
<keyword evidence="1" id="KW-1133">Transmembrane helix</keyword>
<gene>
    <name evidence="3" type="primary">menH_18</name>
    <name evidence="3" type="ORF">SDC9_46749</name>
</gene>